<gene>
    <name evidence="1" type="ORF">SAMN04487905_101124</name>
</gene>
<dbReference type="EMBL" id="FNJR01000001">
    <property type="protein sequence ID" value="SDO91877.1"/>
    <property type="molecule type" value="Genomic_DNA"/>
</dbReference>
<dbReference type="RefSeq" id="WP_092596168.1">
    <property type="nucleotide sequence ID" value="NZ_FNJR01000001.1"/>
</dbReference>
<protein>
    <recommendedName>
        <fullName evidence="3">Transcriptional regulator, AbiEi antitoxin, Type IV TA system</fullName>
    </recommendedName>
</protein>
<dbReference type="AlphaFoldDB" id="A0A1H0NGJ2"/>
<dbReference type="OrthoDB" id="3173471at2"/>
<keyword evidence="2" id="KW-1185">Reference proteome</keyword>
<dbReference type="STRING" id="405564.SAMN04487905_101124"/>
<proteinExistence type="predicted"/>
<reference evidence="2" key="1">
    <citation type="submission" date="2016-10" db="EMBL/GenBank/DDBJ databases">
        <authorList>
            <person name="Varghese N."/>
            <person name="Submissions S."/>
        </authorList>
    </citation>
    <scope>NUCLEOTIDE SEQUENCE [LARGE SCALE GENOMIC DNA]</scope>
    <source>
        <strain evidence="2">DSM 46732</strain>
    </source>
</reference>
<evidence type="ECO:0000313" key="2">
    <source>
        <dbReference type="Proteomes" id="UP000199497"/>
    </source>
</evidence>
<organism evidence="1 2">
    <name type="scientific">Actinopolyspora xinjiangensis</name>
    <dbReference type="NCBI Taxonomy" id="405564"/>
    <lineage>
        <taxon>Bacteria</taxon>
        <taxon>Bacillati</taxon>
        <taxon>Actinomycetota</taxon>
        <taxon>Actinomycetes</taxon>
        <taxon>Actinopolysporales</taxon>
        <taxon>Actinopolysporaceae</taxon>
        <taxon>Actinopolyspora</taxon>
    </lineage>
</organism>
<accession>A0A1H0NGJ2</accession>
<evidence type="ECO:0000313" key="1">
    <source>
        <dbReference type="EMBL" id="SDO91877.1"/>
    </source>
</evidence>
<evidence type="ECO:0008006" key="3">
    <source>
        <dbReference type="Google" id="ProtNLM"/>
    </source>
</evidence>
<dbReference type="Proteomes" id="UP000199497">
    <property type="component" value="Unassembled WGS sequence"/>
</dbReference>
<sequence>MSGRTERILPRHRCDPELLRAVRAAGALPRKSIRARFGQRRLSAALAGGELAAPWPGVLVPGESLHQPRARALAALVWGAPGAVLSGPTALAVHGCAPVPPETHITVFHDRRPPRGSRLVVRQSRVRESEVVELDGLRTQVLDVALAEVLCTAGDATFASACLRRALSAVTPVAAEQLGELVRGRVATRADRRGTRRALALLRSDHRVGTALGCGADQRHGPRLVQGRVRSFST</sequence>
<name>A0A1H0NGJ2_9ACTN</name>